<dbReference type="Proteomes" id="UP000248806">
    <property type="component" value="Unassembled WGS sequence"/>
</dbReference>
<comment type="caution">
    <text evidence="1">The sequence shown here is derived from an EMBL/GenBank/DDBJ whole genome shotgun (WGS) entry which is preliminary data.</text>
</comment>
<keyword evidence="2" id="KW-1185">Reference proteome</keyword>
<gene>
    <name evidence="1" type="ORF">EI42_00970</name>
</gene>
<evidence type="ECO:0000313" key="2">
    <source>
        <dbReference type="Proteomes" id="UP000248806"/>
    </source>
</evidence>
<organism evidence="1 2">
    <name type="scientific">Thermosporothrix hazakensis</name>
    <dbReference type="NCBI Taxonomy" id="644383"/>
    <lineage>
        <taxon>Bacteria</taxon>
        <taxon>Bacillati</taxon>
        <taxon>Chloroflexota</taxon>
        <taxon>Ktedonobacteria</taxon>
        <taxon>Ktedonobacterales</taxon>
        <taxon>Thermosporotrichaceae</taxon>
        <taxon>Thermosporothrix</taxon>
    </lineage>
</organism>
<sequence length="110" mass="12436">MANDHRFHEIHAHTHGSQCGHTAVLHEGHLDYLHEGHLHHPHGDHYDEHVIAVSPQNPEECKQVSCACSGHTSCQHEQIPHGDHMDYLVNGRLHHVHGNHCDDHGPVEVR</sequence>
<dbReference type="OrthoDB" id="3401648at2"/>
<name>A0A326UED4_THEHA</name>
<proteinExistence type="predicted"/>
<dbReference type="RefSeq" id="WP_111319337.1">
    <property type="nucleotide sequence ID" value="NZ_BIFX01000001.1"/>
</dbReference>
<evidence type="ECO:0000313" key="1">
    <source>
        <dbReference type="EMBL" id="PZW36787.1"/>
    </source>
</evidence>
<reference evidence="1 2" key="1">
    <citation type="submission" date="2018-06" db="EMBL/GenBank/DDBJ databases">
        <title>Genomic Encyclopedia of Archaeal and Bacterial Type Strains, Phase II (KMG-II): from individual species to whole genera.</title>
        <authorList>
            <person name="Goeker M."/>
        </authorList>
    </citation>
    <scope>NUCLEOTIDE SEQUENCE [LARGE SCALE GENOMIC DNA]</scope>
    <source>
        <strain evidence="1 2">ATCC BAA-1881</strain>
    </source>
</reference>
<dbReference type="EMBL" id="QKUF01000001">
    <property type="protein sequence ID" value="PZW36787.1"/>
    <property type="molecule type" value="Genomic_DNA"/>
</dbReference>
<accession>A0A326UED4</accession>
<protein>
    <submittedName>
        <fullName evidence="1">Uncharacterized protein</fullName>
    </submittedName>
</protein>
<dbReference type="AlphaFoldDB" id="A0A326UED4"/>